<organism evidence="2 3">
    <name type="scientific">Leeuwenhoekiella aequorea</name>
    <dbReference type="NCBI Taxonomy" id="283736"/>
    <lineage>
        <taxon>Bacteria</taxon>
        <taxon>Pseudomonadati</taxon>
        <taxon>Bacteroidota</taxon>
        <taxon>Flavobacteriia</taxon>
        <taxon>Flavobacteriales</taxon>
        <taxon>Flavobacteriaceae</taxon>
        <taxon>Leeuwenhoekiella</taxon>
    </lineage>
</organism>
<name>A0A4Q0P5M7_9FLAO</name>
<evidence type="ECO:0000313" key="3">
    <source>
        <dbReference type="Proteomes" id="UP000289238"/>
    </source>
</evidence>
<comment type="caution">
    <text evidence="2">The sequence shown here is derived from an EMBL/GenBank/DDBJ whole genome shotgun (WGS) entry which is preliminary data.</text>
</comment>
<feature type="chain" id="PRO_5020843562" evidence="1">
    <location>
        <begin position="25"/>
        <end position="595"/>
    </location>
</feature>
<dbReference type="OrthoDB" id="1430919at2"/>
<accession>A0A4Q0P5M7</accession>
<keyword evidence="3" id="KW-1185">Reference proteome</keyword>
<dbReference type="EMBL" id="QOVM01000005">
    <property type="protein sequence ID" value="RXG21675.1"/>
    <property type="molecule type" value="Genomic_DNA"/>
</dbReference>
<proteinExistence type="predicted"/>
<evidence type="ECO:0000256" key="1">
    <source>
        <dbReference type="SAM" id="SignalP"/>
    </source>
</evidence>
<dbReference type="Proteomes" id="UP000289238">
    <property type="component" value="Unassembled WGS sequence"/>
</dbReference>
<dbReference type="AlphaFoldDB" id="A0A4Q0P5M7"/>
<gene>
    <name evidence="2" type="ORF">DSM00_2524</name>
</gene>
<dbReference type="RefSeq" id="WP_128758284.1">
    <property type="nucleotide sequence ID" value="NZ_QOVM01000005.1"/>
</dbReference>
<evidence type="ECO:0000313" key="2">
    <source>
        <dbReference type="EMBL" id="RXG21675.1"/>
    </source>
</evidence>
<protein>
    <submittedName>
        <fullName evidence="2">Uncharacterized protein</fullName>
    </submittedName>
</protein>
<keyword evidence="1" id="KW-0732">Signal</keyword>
<reference evidence="2 3" key="1">
    <citation type="submission" date="2018-07" db="EMBL/GenBank/DDBJ databases">
        <title>Leeuwenhoekiella genomics.</title>
        <authorList>
            <person name="Tahon G."/>
            <person name="Willems A."/>
        </authorList>
    </citation>
    <scope>NUCLEOTIDE SEQUENCE [LARGE SCALE GENOMIC DNA]</scope>
    <source>
        <strain evidence="2 3">LMG 22550</strain>
    </source>
</reference>
<feature type="signal peptide" evidence="1">
    <location>
        <begin position="1"/>
        <end position="24"/>
    </location>
</feature>
<sequence length="595" mass="63527">MNKKLLPCAFILMLFIVTPQSLCAQVGIGTTNPANGSMLDIDASDKGILIPRVNLTGTDDIATIKPAATKGLLVFNEAITTGANAVNEGFYYWDGAIWVAINSSAVAGENIYTTDGTLTEDRVVTQEDKKLEFTTDGAQDAFTLRRTANANASGLAFRNSGSSYDASVYMESGTNTGLAVATGGNNPDITTLGLTAVFNNDQTTSFSKSIDIYESDANLNDVTSSLYSKADDGILDLYENNSYNHRIAANETTIFNEKGYNLNFRVETDADENTLFIQGSTDRIGIKTATPQGSLHIFENTGRTLAGNAGTIVLEHGDAGGQSSILFKSSVNAVSDYGYIKYSDDGSGNGTTSENSLLEIGVQNDGVGANQDDININPTGNLGISNTAPKEKLHIAGTNSTIRVDGLNRTNNANNIQNDPMPVYVDDNGTMVLQPSLVQTYMDVNISDFINDTEVRSSNGSANSIELFSHEITLSQESLVEVIYQFGTSVSSYNRSAIVDGSPRMYRGWFTIDNGPRIGLDGGTYTNNPDNSDPNGDGQSIYASGLYFISASGYTRLPAGTHTIRVYGLGFGGEFGYTMTFGGGNGDNFQVIVHR</sequence>